<dbReference type="InterPro" id="IPR027417">
    <property type="entry name" value="P-loop_NTPase"/>
</dbReference>
<evidence type="ECO:0000256" key="1">
    <source>
        <dbReference type="ARBA" id="ARBA00007913"/>
    </source>
</evidence>
<comment type="caution">
    <text evidence="8">The sequence shown here is derived from an EMBL/GenBank/DDBJ whole genome shotgun (WGS) entry which is preliminary data.</text>
</comment>
<dbReference type="Gene3D" id="2.40.30.270">
    <property type="match status" value="1"/>
</dbReference>
<keyword evidence="2" id="KW-0547">Nucleotide-binding</keyword>
<dbReference type="PANTHER" id="PTHR43788:SF8">
    <property type="entry name" value="DNA-BINDING PROTEIN SMUBP-2"/>
    <property type="match status" value="1"/>
</dbReference>
<evidence type="ECO:0000256" key="2">
    <source>
        <dbReference type="ARBA" id="ARBA00022741"/>
    </source>
</evidence>
<comment type="similarity">
    <text evidence="1">Belongs to the DNA2/NAM7 helicase family.</text>
</comment>
<name>A0ABT8QZS8_9BACT</name>
<dbReference type="Pfam" id="PF13086">
    <property type="entry name" value="AAA_11"/>
    <property type="match status" value="1"/>
</dbReference>
<keyword evidence="4" id="KW-0347">Helicase</keyword>
<dbReference type="RefSeq" id="WP_302036139.1">
    <property type="nucleotide sequence ID" value="NZ_JAUKPO010000001.1"/>
</dbReference>
<dbReference type="InterPro" id="IPR047187">
    <property type="entry name" value="SF1_C_Upf1"/>
</dbReference>
<dbReference type="PANTHER" id="PTHR43788">
    <property type="entry name" value="DNA2/NAM7 HELICASE FAMILY MEMBER"/>
    <property type="match status" value="1"/>
</dbReference>
<dbReference type="EMBL" id="JAUKPO010000001">
    <property type="protein sequence ID" value="MDO1445350.1"/>
    <property type="molecule type" value="Genomic_DNA"/>
</dbReference>
<evidence type="ECO:0000313" key="8">
    <source>
        <dbReference type="EMBL" id="MDO1445350.1"/>
    </source>
</evidence>
<dbReference type="Pfam" id="PF13087">
    <property type="entry name" value="AAA_12"/>
    <property type="match status" value="1"/>
</dbReference>
<dbReference type="Proteomes" id="UP001168528">
    <property type="component" value="Unassembled WGS sequence"/>
</dbReference>
<dbReference type="InterPro" id="IPR003593">
    <property type="entry name" value="AAA+_ATPase"/>
</dbReference>
<dbReference type="SMART" id="SM00487">
    <property type="entry name" value="DEXDc"/>
    <property type="match status" value="1"/>
</dbReference>
<dbReference type="InterPro" id="IPR014001">
    <property type="entry name" value="Helicase_ATP-bd"/>
</dbReference>
<dbReference type="InterPro" id="IPR041677">
    <property type="entry name" value="DNA2/NAM7_AAA_11"/>
</dbReference>
<dbReference type="InterPro" id="IPR050534">
    <property type="entry name" value="Coronavir_polyprotein_1ab"/>
</dbReference>
<evidence type="ECO:0000259" key="7">
    <source>
        <dbReference type="SMART" id="SM00487"/>
    </source>
</evidence>
<accession>A0ABT8QZS8</accession>
<dbReference type="Gene3D" id="3.40.50.300">
    <property type="entry name" value="P-loop containing nucleotide triphosphate hydrolases"/>
    <property type="match status" value="2"/>
</dbReference>
<evidence type="ECO:0000256" key="3">
    <source>
        <dbReference type="ARBA" id="ARBA00022801"/>
    </source>
</evidence>
<gene>
    <name evidence="8" type="ORF">Q0590_03760</name>
</gene>
<evidence type="ECO:0000259" key="6">
    <source>
        <dbReference type="SMART" id="SM00382"/>
    </source>
</evidence>
<feature type="domain" description="Helicase ATP-binding" evidence="7">
    <location>
        <begin position="181"/>
        <end position="418"/>
    </location>
</feature>
<sequence length="646" mass="72915">MTQQASDELNQLLRLLAMEKEVDLAQYQEKIVNTPLHTRREQGTSWYPVIIVESGFGIGERLYIEVERTAQTHMPHTFGQGKAVSLFSNAGNTKEKNAIEGVVVYAGLNRLKISFNEDDLPDWIDDGKLGVDLLFDESSYREMETAVKKVKEADKTRLAQLRNVLLGYSKAGFTCSVFFSGLPHLNESQNKAVHHVLQAQDVGIIHGPPGTGKTTTLVEAIIQTLKTEKQVLVCSPSNAAVDLLTEKLANKGAAVVRVGNPARVSEDMLQHTVDAKVQTDRNFPQIKQLRKQADEYNRMARKYKRHFGKAERDQRKLILAEARKLSQEANNTEKYITEGIFARTQVITCTLVGAANRMLGDRTFQTVFIDEAAQALEPATWIPILRASRVIFAGDHCQLPPTIKSQQAEKAGLAITLFEKTMARQQADVMLTIQYRMHEQIMQFSNNQFYKGELQADESVKEKTLGMDEWLSQPLTFIDTAGCGYEEKYNPENQSVSNGEEANLLLKHLNILLEHIKTHNPGKLQETFQIGIISPYRAQIDYLQAHITSYSLLAECRKFISIGTVDGFQGQEREIIYISMVRSNDRGEIGFLNDIRRMNVALTRAKMKLVVIGDSATLSVHPFYQDFLTYIEDINAYKSAWEYIND</sequence>
<evidence type="ECO:0000256" key="5">
    <source>
        <dbReference type="ARBA" id="ARBA00022840"/>
    </source>
</evidence>
<keyword evidence="5" id="KW-0067">ATP-binding</keyword>
<feature type="domain" description="AAA+ ATPase" evidence="6">
    <location>
        <begin position="199"/>
        <end position="428"/>
    </location>
</feature>
<dbReference type="SMART" id="SM00382">
    <property type="entry name" value="AAA"/>
    <property type="match status" value="1"/>
</dbReference>
<reference evidence="8" key="1">
    <citation type="submission" date="2023-07" db="EMBL/GenBank/DDBJ databases">
        <title>The genome sequence of Rhodocytophaga aerolata KACC 12507.</title>
        <authorList>
            <person name="Zhang X."/>
        </authorList>
    </citation>
    <scope>NUCLEOTIDE SEQUENCE</scope>
    <source>
        <strain evidence="8">KACC 12507</strain>
    </source>
</reference>
<proteinExistence type="inferred from homology"/>
<dbReference type="InterPro" id="IPR041679">
    <property type="entry name" value="DNA2/NAM7-like_C"/>
</dbReference>
<evidence type="ECO:0000313" key="9">
    <source>
        <dbReference type="Proteomes" id="UP001168528"/>
    </source>
</evidence>
<dbReference type="SUPFAM" id="SSF52540">
    <property type="entry name" value="P-loop containing nucleoside triphosphate hydrolases"/>
    <property type="match status" value="1"/>
</dbReference>
<organism evidence="8 9">
    <name type="scientific">Rhodocytophaga aerolata</name>
    <dbReference type="NCBI Taxonomy" id="455078"/>
    <lineage>
        <taxon>Bacteria</taxon>
        <taxon>Pseudomonadati</taxon>
        <taxon>Bacteroidota</taxon>
        <taxon>Cytophagia</taxon>
        <taxon>Cytophagales</taxon>
        <taxon>Rhodocytophagaceae</taxon>
        <taxon>Rhodocytophaga</taxon>
    </lineage>
</organism>
<dbReference type="CDD" id="cd18808">
    <property type="entry name" value="SF1_C_Upf1"/>
    <property type="match status" value="1"/>
</dbReference>
<evidence type="ECO:0000256" key="4">
    <source>
        <dbReference type="ARBA" id="ARBA00022806"/>
    </source>
</evidence>
<protein>
    <submittedName>
        <fullName evidence="8">AAA domain-containing protein</fullName>
    </submittedName>
</protein>
<keyword evidence="3" id="KW-0378">Hydrolase</keyword>
<keyword evidence="9" id="KW-1185">Reference proteome</keyword>